<dbReference type="SUPFAM" id="SSF56059">
    <property type="entry name" value="Glutathione synthetase ATP-binding domain-like"/>
    <property type="match status" value="1"/>
</dbReference>
<comment type="similarity">
    <text evidence="3 13">Belongs to the D-alanine--D-alanine ligase family.</text>
</comment>
<reference evidence="16 17" key="1">
    <citation type="submission" date="2024-07" db="EMBL/GenBank/DDBJ databases">
        <authorList>
            <person name="Thanompreechachai J."/>
            <person name="Duangmal K."/>
        </authorList>
    </citation>
    <scope>NUCLEOTIDE SEQUENCE [LARGE SCALE GENOMIC DNA]</scope>
    <source>
        <strain evidence="16 17">LSe6-4</strain>
    </source>
</reference>
<accession>A0ABV4GX83</accession>
<keyword evidence="4 13" id="KW-0436">Ligase</keyword>
<dbReference type="InterPro" id="IPR013815">
    <property type="entry name" value="ATP_grasp_subdomain_1"/>
</dbReference>
<keyword evidence="17" id="KW-1185">Reference proteome</keyword>
<keyword evidence="11" id="KW-0464">Manganese</keyword>
<dbReference type="InterPro" id="IPR011761">
    <property type="entry name" value="ATP-grasp"/>
</dbReference>
<evidence type="ECO:0000256" key="7">
    <source>
        <dbReference type="ARBA" id="ARBA00022840"/>
    </source>
</evidence>
<evidence type="ECO:0000256" key="1">
    <source>
        <dbReference type="ARBA" id="ARBA00001936"/>
    </source>
</evidence>
<dbReference type="InterPro" id="IPR011095">
    <property type="entry name" value="Dala_Dala_lig_C"/>
</dbReference>
<dbReference type="SUPFAM" id="SSF52440">
    <property type="entry name" value="PreATP-grasp domain"/>
    <property type="match status" value="1"/>
</dbReference>
<dbReference type="InterPro" id="IPR016185">
    <property type="entry name" value="PreATP-grasp_dom_sf"/>
</dbReference>
<protein>
    <recommendedName>
        <fullName evidence="13">D-alanine--D-alanine ligase</fullName>
        <ecNumber evidence="13">6.3.2.4</ecNumber>
    </recommendedName>
    <alternativeName>
        <fullName evidence="13">D-Ala-D-Ala ligase</fullName>
    </alternativeName>
    <alternativeName>
        <fullName evidence="13">D-alanylalanine synthetase</fullName>
    </alternativeName>
</protein>
<evidence type="ECO:0000313" key="17">
    <source>
        <dbReference type="Proteomes" id="UP001565927"/>
    </source>
</evidence>
<evidence type="ECO:0000256" key="14">
    <source>
        <dbReference type="PROSITE-ProRule" id="PRU00409"/>
    </source>
</evidence>
<dbReference type="InterPro" id="IPR011127">
    <property type="entry name" value="Dala_Dala_lig_N"/>
</dbReference>
<proteinExistence type="inferred from homology"/>
<dbReference type="Gene3D" id="3.30.470.20">
    <property type="entry name" value="ATP-grasp fold, B domain"/>
    <property type="match status" value="1"/>
</dbReference>
<evidence type="ECO:0000256" key="12">
    <source>
        <dbReference type="ARBA" id="ARBA00023316"/>
    </source>
</evidence>
<evidence type="ECO:0000256" key="5">
    <source>
        <dbReference type="ARBA" id="ARBA00022723"/>
    </source>
</evidence>
<organism evidence="16 17">
    <name type="scientific">Kineococcus halophytocola</name>
    <dbReference type="NCBI Taxonomy" id="3234027"/>
    <lineage>
        <taxon>Bacteria</taxon>
        <taxon>Bacillati</taxon>
        <taxon>Actinomycetota</taxon>
        <taxon>Actinomycetes</taxon>
        <taxon>Kineosporiales</taxon>
        <taxon>Kineosporiaceae</taxon>
        <taxon>Kineococcus</taxon>
    </lineage>
</organism>
<keyword evidence="7 14" id="KW-0067">ATP-binding</keyword>
<evidence type="ECO:0000256" key="3">
    <source>
        <dbReference type="ARBA" id="ARBA00010871"/>
    </source>
</evidence>
<dbReference type="RefSeq" id="WP_370440173.1">
    <property type="nucleotide sequence ID" value="NZ_JBGFTU010000003.1"/>
</dbReference>
<keyword evidence="9 13" id="KW-0133">Cell shape</keyword>
<sequence length="378" mass="40091">MSSQPTPRPRVAVVFGGRSSEHAVSCVTAAGVLAALDRSVWDVVPVGITTSGRWVLVEDDPARFALTDGALPEVPDAGPAVALSQDVRSRALRTSGGEDLGGPVDVVLPLLHGPFGEDGTLQGLLELSDTRYVGSGVLASAAGMDKQVMKLLLQGQGLPVGPWTSFRARRWEREREAVVAEVEALGYPVFVKPARAGSSMGITRVGDRAGLDAAVAEAVAHDPKVVVEAALGGREVECGVLADLAGGEPLTSLPGEIEVVDGHDFYDFEAKYLDAGNVRLSCPADLPPDVTAAVRRTAVRVFEAMEAEGLARVDFFVDVERFRASDGAEGIVVNEINTMPGFTPFSMYPRMWAATGLEYPQLVDHLLRLALQRPTGLR</sequence>
<evidence type="ECO:0000256" key="4">
    <source>
        <dbReference type="ARBA" id="ARBA00022598"/>
    </source>
</evidence>
<evidence type="ECO:0000256" key="13">
    <source>
        <dbReference type="HAMAP-Rule" id="MF_00047"/>
    </source>
</evidence>
<comment type="catalytic activity">
    <reaction evidence="13">
        <text>2 D-alanine + ATP = D-alanyl-D-alanine + ADP + phosphate + H(+)</text>
        <dbReference type="Rhea" id="RHEA:11224"/>
        <dbReference type="ChEBI" id="CHEBI:15378"/>
        <dbReference type="ChEBI" id="CHEBI:30616"/>
        <dbReference type="ChEBI" id="CHEBI:43474"/>
        <dbReference type="ChEBI" id="CHEBI:57416"/>
        <dbReference type="ChEBI" id="CHEBI:57822"/>
        <dbReference type="ChEBI" id="CHEBI:456216"/>
        <dbReference type="EC" id="6.3.2.4"/>
    </reaction>
</comment>
<comment type="pathway">
    <text evidence="13">Cell wall biogenesis; peptidoglycan biosynthesis.</text>
</comment>
<comment type="caution">
    <text evidence="16">The sequence shown here is derived from an EMBL/GenBank/DDBJ whole genome shotgun (WGS) entry which is preliminary data.</text>
</comment>
<dbReference type="InterPro" id="IPR005905">
    <property type="entry name" value="D_ala_D_ala"/>
</dbReference>
<dbReference type="EMBL" id="JBGFTU010000003">
    <property type="protein sequence ID" value="MEZ0163937.1"/>
    <property type="molecule type" value="Genomic_DNA"/>
</dbReference>
<keyword evidence="5" id="KW-0479">Metal-binding</keyword>
<dbReference type="PIRSF" id="PIRSF039102">
    <property type="entry name" value="Ddl/VanB"/>
    <property type="match status" value="1"/>
</dbReference>
<evidence type="ECO:0000259" key="15">
    <source>
        <dbReference type="PROSITE" id="PS50975"/>
    </source>
</evidence>
<dbReference type="InterPro" id="IPR000291">
    <property type="entry name" value="D-Ala_lig_Van_CS"/>
</dbReference>
<comment type="function">
    <text evidence="13">Cell wall formation.</text>
</comment>
<dbReference type="PANTHER" id="PTHR23132:SF25">
    <property type="entry name" value="D-ALANINE--D-ALANINE LIGASE A"/>
    <property type="match status" value="1"/>
</dbReference>
<dbReference type="GO" id="GO:0016874">
    <property type="term" value="F:ligase activity"/>
    <property type="evidence" value="ECO:0007669"/>
    <property type="project" value="UniProtKB-KW"/>
</dbReference>
<comment type="cofactor">
    <cofactor evidence="2">
        <name>Mg(2+)</name>
        <dbReference type="ChEBI" id="CHEBI:18420"/>
    </cofactor>
</comment>
<keyword evidence="6 14" id="KW-0547">Nucleotide-binding</keyword>
<dbReference type="HAMAP" id="MF_00047">
    <property type="entry name" value="Dala_Dala_lig"/>
    <property type="match status" value="1"/>
</dbReference>
<evidence type="ECO:0000256" key="11">
    <source>
        <dbReference type="ARBA" id="ARBA00023211"/>
    </source>
</evidence>
<dbReference type="Gene3D" id="3.40.50.20">
    <property type="match status" value="1"/>
</dbReference>
<dbReference type="Pfam" id="PF01820">
    <property type="entry name" value="Dala_Dala_lig_N"/>
    <property type="match status" value="1"/>
</dbReference>
<keyword evidence="12 13" id="KW-0961">Cell wall biogenesis/degradation</keyword>
<dbReference type="Pfam" id="PF07478">
    <property type="entry name" value="Dala_Dala_lig_C"/>
    <property type="match status" value="1"/>
</dbReference>
<comment type="subcellular location">
    <subcellularLocation>
        <location evidence="13">Cytoplasm</location>
    </subcellularLocation>
</comment>
<keyword evidence="10 13" id="KW-0573">Peptidoglycan synthesis</keyword>
<gene>
    <name evidence="13" type="primary">ddl</name>
    <name evidence="16" type="ORF">AB2L27_04040</name>
</gene>
<dbReference type="PROSITE" id="PS50975">
    <property type="entry name" value="ATP_GRASP"/>
    <property type="match status" value="1"/>
</dbReference>
<feature type="domain" description="ATP-grasp" evidence="15">
    <location>
        <begin position="150"/>
        <end position="368"/>
    </location>
</feature>
<name>A0ABV4GX83_9ACTN</name>
<evidence type="ECO:0000256" key="2">
    <source>
        <dbReference type="ARBA" id="ARBA00001946"/>
    </source>
</evidence>
<evidence type="ECO:0000256" key="10">
    <source>
        <dbReference type="ARBA" id="ARBA00022984"/>
    </source>
</evidence>
<dbReference type="Proteomes" id="UP001565927">
    <property type="component" value="Unassembled WGS sequence"/>
</dbReference>
<evidence type="ECO:0000256" key="6">
    <source>
        <dbReference type="ARBA" id="ARBA00022741"/>
    </source>
</evidence>
<dbReference type="NCBIfam" id="NF002528">
    <property type="entry name" value="PRK01966.1-4"/>
    <property type="match status" value="1"/>
</dbReference>
<dbReference type="NCBIfam" id="TIGR01205">
    <property type="entry name" value="D_ala_D_alaTIGR"/>
    <property type="match status" value="1"/>
</dbReference>
<evidence type="ECO:0000313" key="16">
    <source>
        <dbReference type="EMBL" id="MEZ0163937.1"/>
    </source>
</evidence>
<dbReference type="EC" id="6.3.2.4" evidence="13"/>
<dbReference type="PROSITE" id="PS00843">
    <property type="entry name" value="DALA_DALA_LIGASE_1"/>
    <property type="match status" value="1"/>
</dbReference>
<dbReference type="PANTHER" id="PTHR23132">
    <property type="entry name" value="D-ALANINE--D-ALANINE LIGASE"/>
    <property type="match status" value="1"/>
</dbReference>
<keyword evidence="8" id="KW-0460">Magnesium</keyword>
<keyword evidence="13" id="KW-0963">Cytoplasm</keyword>
<evidence type="ECO:0000256" key="8">
    <source>
        <dbReference type="ARBA" id="ARBA00022842"/>
    </source>
</evidence>
<comment type="cofactor">
    <cofactor evidence="1">
        <name>Mn(2+)</name>
        <dbReference type="ChEBI" id="CHEBI:29035"/>
    </cofactor>
</comment>
<evidence type="ECO:0000256" key="9">
    <source>
        <dbReference type="ARBA" id="ARBA00022960"/>
    </source>
</evidence>
<dbReference type="Gene3D" id="3.30.1490.20">
    <property type="entry name" value="ATP-grasp fold, A domain"/>
    <property type="match status" value="1"/>
</dbReference>